<name>A0AAQ0D5V1_9STAP</name>
<gene>
    <name evidence="2" type="ORF">IPU22_08450</name>
</gene>
<evidence type="ECO:0000313" key="3">
    <source>
        <dbReference type="Proteomes" id="UP000675994"/>
    </source>
</evidence>
<dbReference type="EMBL" id="CP063367">
    <property type="protein sequence ID" value="QUM68605.1"/>
    <property type="molecule type" value="Genomic_DNA"/>
</dbReference>
<sequence length="148" mass="16845">MARTSIELITGYTKTGKPQTKKYLAKPMLSLFDTIQGSKLSARVTKAFKEPDFEELTQEEFEQLSETEQKEHQAKVEEYQEQLAQQFEIIDEITEFIADGFGNQFTAEELQKGIPAGFEGLTNLINVLEKLISGDVDDTKKFVTEQKK</sequence>
<evidence type="ECO:0008006" key="4">
    <source>
        <dbReference type="Google" id="ProtNLM"/>
    </source>
</evidence>
<dbReference type="RefSeq" id="WP_165886023.1">
    <property type="nucleotide sequence ID" value="NZ_CP063367.1"/>
</dbReference>
<accession>A0AAQ0D5V1</accession>
<evidence type="ECO:0000313" key="2">
    <source>
        <dbReference type="EMBL" id="QUM68605.1"/>
    </source>
</evidence>
<organism evidence="2 3">
    <name type="scientific">Staphylococcus delphini</name>
    <dbReference type="NCBI Taxonomy" id="53344"/>
    <lineage>
        <taxon>Bacteria</taxon>
        <taxon>Bacillati</taxon>
        <taxon>Bacillota</taxon>
        <taxon>Bacilli</taxon>
        <taxon>Bacillales</taxon>
        <taxon>Staphylococcaceae</taxon>
        <taxon>Staphylococcus</taxon>
        <taxon>Staphylococcus intermedius group</taxon>
    </lineage>
</organism>
<dbReference type="Proteomes" id="UP000675994">
    <property type="component" value="Chromosome"/>
</dbReference>
<proteinExistence type="predicted"/>
<reference evidence="2" key="1">
    <citation type="journal article" date="2021" name="Front. Microbiol.">
        <title>Presence and Characterization of a Novel cfr-Carrying Tn558 Transposon Derivative in Staphylococcus delphini Isolated From Retail Food.</title>
        <authorList>
            <person name="Zhang F."/>
            <person name="Wu S."/>
            <person name="Huang J."/>
            <person name="Yang R."/>
            <person name="Zhang J."/>
            <person name="Lei T."/>
            <person name="Dai J."/>
            <person name="Ding Y."/>
            <person name="Xue L."/>
            <person name="Wang J."/>
            <person name="Chen M."/>
            <person name="Wu Q."/>
        </authorList>
    </citation>
    <scope>NUCLEOTIDE SEQUENCE</scope>
    <source>
        <strain evidence="2">2794-1</strain>
    </source>
</reference>
<feature type="coiled-coil region" evidence="1">
    <location>
        <begin position="62"/>
        <end position="89"/>
    </location>
</feature>
<evidence type="ECO:0000256" key="1">
    <source>
        <dbReference type="SAM" id="Coils"/>
    </source>
</evidence>
<dbReference type="NCBIfam" id="NF047360">
    <property type="entry name" value="tail_chap_PVL"/>
    <property type="match status" value="1"/>
</dbReference>
<dbReference type="Pfam" id="PF23857">
    <property type="entry name" value="Phage_TAC_19"/>
    <property type="match status" value="1"/>
</dbReference>
<protein>
    <recommendedName>
        <fullName evidence="4">Phage protein</fullName>
    </recommendedName>
</protein>
<dbReference type="AlphaFoldDB" id="A0AAQ0D5V1"/>
<dbReference type="InterPro" id="IPR057006">
    <property type="entry name" value="Phage_TAC_19"/>
</dbReference>
<keyword evidence="1" id="KW-0175">Coiled coil</keyword>